<protein>
    <submittedName>
        <fullName evidence="1">Uncharacterized protein</fullName>
    </submittedName>
</protein>
<sequence>MQRLRRRVGALVAEWRRGFEDVRERFGPARRLVIVHGDSLPERMPSRDLVLARDGSEDWCMGMKCPCGCGRTIELLVFPEAKPRWSLKVDRRRRPSLTPSVWLQTGCRSHFWVRNGRVHWSR</sequence>
<dbReference type="KEGG" id="mam:Mesau_00918"/>
<reference evidence="2" key="1">
    <citation type="submission" date="2012-02" db="EMBL/GenBank/DDBJ databases">
        <title>Complete sequence of Mesorhizobium australicum WSM2073.</title>
        <authorList>
            <person name="Lucas S."/>
            <person name="Han J."/>
            <person name="Lapidus A."/>
            <person name="Cheng J.-F."/>
            <person name="Goodwin L."/>
            <person name="Pitluck S."/>
            <person name="Peters L."/>
            <person name="Gu W."/>
            <person name="Detter J.C."/>
            <person name="Han C."/>
            <person name="Tapia R."/>
            <person name="Land M."/>
            <person name="Hauser L."/>
            <person name="Kyrpides N."/>
            <person name="Ivanova N."/>
            <person name="Pagani I."/>
            <person name="Reeve W.G."/>
            <person name="Howieson J.G."/>
            <person name="Tiwari R.P."/>
            <person name="O'Hara G.W."/>
            <person name="Atkins C.A."/>
            <person name="Ronson C.W."/>
            <person name="Nandasena K.G."/>
            <person name="Woyke T."/>
        </authorList>
    </citation>
    <scope>NUCLEOTIDE SEQUENCE [LARGE SCALE GENOMIC DNA]</scope>
    <source>
        <strain evidence="2">LMG 24608 / HAMBI 3006 / WSM2073</strain>
    </source>
</reference>
<organism evidence="1 2">
    <name type="scientific">Mesorhizobium australicum (strain HAMBI 3006 / LMG 24608 / WSM2073)</name>
    <dbReference type="NCBI Taxonomy" id="754035"/>
    <lineage>
        <taxon>Bacteria</taxon>
        <taxon>Pseudomonadati</taxon>
        <taxon>Pseudomonadota</taxon>
        <taxon>Alphaproteobacteria</taxon>
        <taxon>Hyphomicrobiales</taxon>
        <taxon>Phyllobacteriaceae</taxon>
        <taxon>Mesorhizobium</taxon>
    </lineage>
</organism>
<name>L0KDM6_MESAW</name>
<dbReference type="HOGENOM" id="CLU_163995_0_0_5"/>
<dbReference type="Pfam" id="PF20137">
    <property type="entry name" value="BubE"/>
    <property type="match status" value="1"/>
</dbReference>
<dbReference type="InterPro" id="IPR045384">
    <property type="entry name" value="DUF6527"/>
</dbReference>
<accession>L0KDM6</accession>
<dbReference type="STRING" id="754035.Mesau_00918"/>
<gene>
    <name evidence="1" type="ordered locus">Mesau_00918</name>
</gene>
<dbReference type="eggNOG" id="ENOG5033FWN">
    <property type="taxonomic scope" value="Bacteria"/>
</dbReference>
<proteinExistence type="predicted"/>
<dbReference type="Proteomes" id="UP000010998">
    <property type="component" value="Chromosome"/>
</dbReference>
<evidence type="ECO:0000313" key="1">
    <source>
        <dbReference type="EMBL" id="AGB43402.1"/>
    </source>
</evidence>
<dbReference type="EMBL" id="CP003358">
    <property type="protein sequence ID" value="AGB43402.1"/>
    <property type="molecule type" value="Genomic_DNA"/>
</dbReference>
<evidence type="ECO:0000313" key="2">
    <source>
        <dbReference type="Proteomes" id="UP000010998"/>
    </source>
</evidence>
<keyword evidence="2" id="KW-1185">Reference proteome</keyword>
<dbReference type="AlphaFoldDB" id="L0KDM6"/>